<keyword evidence="2" id="KW-0479">Metal-binding</keyword>
<dbReference type="PANTHER" id="PTHR24388">
    <property type="entry name" value="ZINC FINGER PROTEIN"/>
    <property type="match status" value="1"/>
</dbReference>
<dbReference type="InterPro" id="IPR050527">
    <property type="entry name" value="Snail/Krueppel_Znf"/>
</dbReference>
<feature type="domain" description="C2H2-type" evidence="11">
    <location>
        <begin position="99"/>
        <end position="126"/>
    </location>
</feature>
<feature type="region of interest" description="Disordered" evidence="10">
    <location>
        <begin position="403"/>
        <end position="423"/>
    </location>
</feature>
<feature type="domain" description="C2H2-type" evidence="11">
    <location>
        <begin position="127"/>
        <end position="150"/>
    </location>
</feature>
<dbReference type="WBParaSite" id="ACRNAN_scaffold1755.g6814.t1">
    <property type="protein sequence ID" value="ACRNAN_scaffold1755.g6814.t1"/>
    <property type="gene ID" value="ACRNAN_scaffold1755.g6814"/>
</dbReference>
<feature type="region of interest" description="Disordered" evidence="10">
    <location>
        <begin position="443"/>
        <end position="466"/>
    </location>
</feature>
<dbReference type="PANTHER" id="PTHR24388:SF53">
    <property type="entry name" value="CHORION TRANSCRIPTION FACTOR CF2-RELATED"/>
    <property type="match status" value="1"/>
</dbReference>
<dbReference type="GO" id="GO:0000981">
    <property type="term" value="F:DNA-binding transcription factor activity, RNA polymerase II-specific"/>
    <property type="evidence" value="ECO:0007669"/>
    <property type="project" value="TreeGrafter"/>
</dbReference>
<keyword evidence="4 9" id="KW-0863">Zinc-finger</keyword>
<evidence type="ECO:0000256" key="2">
    <source>
        <dbReference type="ARBA" id="ARBA00022723"/>
    </source>
</evidence>
<organism evidence="12 13">
    <name type="scientific">Acrobeloides nanus</name>
    <dbReference type="NCBI Taxonomy" id="290746"/>
    <lineage>
        <taxon>Eukaryota</taxon>
        <taxon>Metazoa</taxon>
        <taxon>Ecdysozoa</taxon>
        <taxon>Nematoda</taxon>
        <taxon>Chromadorea</taxon>
        <taxon>Rhabditida</taxon>
        <taxon>Tylenchina</taxon>
        <taxon>Cephalobomorpha</taxon>
        <taxon>Cephaloboidea</taxon>
        <taxon>Cephalobidae</taxon>
        <taxon>Acrobeloides</taxon>
    </lineage>
</organism>
<evidence type="ECO:0000256" key="1">
    <source>
        <dbReference type="ARBA" id="ARBA00004123"/>
    </source>
</evidence>
<evidence type="ECO:0000256" key="8">
    <source>
        <dbReference type="ARBA" id="ARBA00023242"/>
    </source>
</evidence>
<dbReference type="Pfam" id="PF00096">
    <property type="entry name" value="zf-C2H2"/>
    <property type="match status" value="2"/>
</dbReference>
<dbReference type="InterPro" id="IPR036236">
    <property type="entry name" value="Znf_C2H2_sf"/>
</dbReference>
<feature type="compositionally biased region" description="Basic and acidic residues" evidence="10">
    <location>
        <begin position="457"/>
        <end position="466"/>
    </location>
</feature>
<protein>
    <submittedName>
        <fullName evidence="13">C2H2-type domain-containing protein</fullName>
    </submittedName>
</protein>
<reference evidence="13" key="1">
    <citation type="submission" date="2022-11" db="UniProtKB">
        <authorList>
            <consortium name="WormBaseParasite"/>
        </authorList>
    </citation>
    <scope>IDENTIFICATION</scope>
</reference>
<dbReference type="AlphaFoldDB" id="A0A914D1L6"/>
<feature type="domain" description="C2H2-type" evidence="11">
    <location>
        <begin position="43"/>
        <end position="70"/>
    </location>
</feature>
<evidence type="ECO:0000313" key="12">
    <source>
        <dbReference type="Proteomes" id="UP000887540"/>
    </source>
</evidence>
<feature type="domain" description="C2H2-type" evidence="11">
    <location>
        <begin position="71"/>
        <end position="98"/>
    </location>
</feature>
<sequence length="596" mass="67942">MTLWEFIKSRLSSFSNFLSILFYRLFLLPFKIDSNQDYIRRDFICEICGKSFEYKSSLEDHQRSHSGDRPFECSVCCKGFKKRSDVVKHEKIHTDDYPHKCEICNRRFRVQNHLLRHVIIHTGELPYQCQFCEKRFNRMDNQLTHEINIHDYCGYPKVPAFITKMNENKIKCVEEASESSASPSPSLKQDSIDGDDRLMIVEEIDAPKVEPNLKKFKPNEIEVMSLNPINLDLLKKTTVKTSSIAPKEVLPKFSQIIAKSENQEPLPQASTSTSKLEAYLATSSFKKGYINSYELEQERLRSPSQGSASDHSLSSGLYTEQAFGDPDGGSRRWKRFSADEEQEILDYAEKVVAESMITGKKPNLDGVNVWKRACKEGVCKGRSPVALYGWFMRYKAGKFKIRRGSSPSHSYPKDSTPSTPTTPGVTVMVNAISSSEPLSLADLGGSSSIQDAESSDEAIKDDGSIDSKRAYPPMKQSEMFEMIQQKIRRLEARGEQETGATIERISYLVLGTLYRAYESDQTVDKLIHDEAQCLLKCSRCKEMFDYFSAQSHITELVQELREKRQNLMEHDQDSTQTDSESHLNGAHHEENNGTTY</sequence>
<feature type="region of interest" description="Disordered" evidence="10">
    <location>
        <begin position="300"/>
        <end position="333"/>
    </location>
</feature>
<feature type="region of interest" description="Disordered" evidence="10">
    <location>
        <begin position="567"/>
        <end position="596"/>
    </location>
</feature>
<dbReference type="SUPFAM" id="SSF57667">
    <property type="entry name" value="beta-beta-alpha zinc fingers"/>
    <property type="match status" value="2"/>
</dbReference>
<dbReference type="SMART" id="SM00355">
    <property type="entry name" value="ZnF_C2H2"/>
    <property type="match status" value="4"/>
</dbReference>
<dbReference type="Proteomes" id="UP000887540">
    <property type="component" value="Unplaced"/>
</dbReference>
<dbReference type="PROSITE" id="PS50157">
    <property type="entry name" value="ZINC_FINGER_C2H2_2"/>
    <property type="match status" value="4"/>
</dbReference>
<keyword evidence="8" id="KW-0539">Nucleus</keyword>
<evidence type="ECO:0000313" key="13">
    <source>
        <dbReference type="WBParaSite" id="ACRNAN_scaffold1755.g6814.t1"/>
    </source>
</evidence>
<feature type="compositionally biased region" description="Basic and acidic residues" evidence="10">
    <location>
        <begin position="586"/>
        <end position="596"/>
    </location>
</feature>
<keyword evidence="7" id="KW-0804">Transcription</keyword>
<dbReference type="GO" id="GO:0005634">
    <property type="term" value="C:nucleus"/>
    <property type="evidence" value="ECO:0007669"/>
    <property type="project" value="UniProtKB-SubCell"/>
</dbReference>
<dbReference type="GO" id="GO:0000978">
    <property type="term" value="F:RNA polymerase II cis-regulatory region sequence-specific DNA binding"/>
    <property type="evidence" value="ECO:0007669"/>
    <property type="project" value="TreeGrafter"/>
</dbReference>
<dbReference type="InterPro" id="IPR013087">
    <property type="entry name" value="Znf_C2H2_type"/>
</dbReference>
<keyword evidence="12" id="KW-1185">Reference proteome</keyword>
<feature type="compositionally biased region" description="Polar residues" evidence="10">
    <location>
        <begin position="302"/>
        <end position="318"/>
    </location>
</feature>
<dbReference type="FunFam" id="3.30.160.60:FF:000060">
    <property type="entry name" value="zinc finger protein 436"/>
    <property type="match status" value="1"/>
</dbReference>
<accession>A0A914D1L6</accession>
<name>A0A914D1L6_9BILA</name>
<evidence type="ECO:0000256" key="3">
    <source>
        <dbReference type="ARBA" id="ARBA00022737"/>
    </source>
</evidence>
<keyword evidence="6" id="KW-0805">Transcription regulation</keyword>
<keyword evidence="5" id="KW-0862">Zinc</keyword>
<keyword evidence="3" id="KW-0677">Repeat</keyword>
<evidence type="ECO:0000259" key="11">
    <source>
        <dbReference type="PROSITE" id="PS50157"/>
    </source>
</evidence>
<dbReference type="PROSITE" id="PS00028">
    <property type="entry name" value="ZINC_FINGER_C2H2_1"/>
    <property type="match status" value="4"/>
</dbReference>
<evidence type="ECO:0000256" key="9">
    <source>
        <dbReference type="PROSITE-ProRule" id="PRU00042"/>
    </source>
</evidence>
<comment type="subcellular location">
    <subcellularLocation>
        <location evidence="1">Nucleus</location>
    </subcellularLocation>
</comment>
<evidence type="ECO:0000256" key="6">
    <source>
        <dbReference type="ARBA" id="ARBA00023015"/>
    </source>
</evidence>
<dbReference type="GO" id="GO:0008270">
    <property type="term" value="F:zinc ion binding"/>
    <property type="evidence" value="ECO:0007669"/>
    <property type="project" value="UniProtKB-KW"/>
</dbReference>
<dbReference type="FunFam" id="3.30.160.60:FF:000145">
    <property type="entry name" value="Zinc finger protein 574"/>
    <property type="match status" value="2"/>
</dbReference>
<evidence type="ECO:0000256" key="10">
    <source>
        <dbReference type="SAM" id="MobiDB-lite"/>
    </source>
</evidence>
<evidence type="ECO:0000256" key="4">
    <source>
        <dbReference type="ARBA" id="ARBA00022771"/>
    </source>
</evidence>
<proteinExistence type="predicted"/>
<evidence type="ECO:0000256" key="7">
    <source>
        <dbReference type="ARBA" id="ARBA00023163"/>
    </source>
</evidence>
<dbReference type="Gene3D" id="3.30.160.60">
    <property type="entry name" value="Classic Zinc Finger"/>
    <property type="match status" value="4"/>
</dbReference>
<evidence type="ECO:0000256" key="5">
    <source>
        <dbReference type="ARBA" id="ARBA00022833"/>
    </source>
</evidence>